<proteinExistence type="predicted"/>
<dbReference type="RefSeq" id="WP_150955817.1">
    <property type="nucleotide sequence ID" value="NZ_VZRB01000034.1"/>
</dbReference>
<dbReference type="InterPro" id="IPR027417">
    <property type="entry name" value="P-loop_NTPase"/>
</dbReference>
<dbReference type="AlphaFoldDB" id="A0A6H9UQX5"/>
<reference evidence="2 3" key="1">
    <citation type="submission" date="2019-09" db="EMBL/GenBank/DDBJ databases">
        <title>Screening of Novel Bioactive Compounds from Soil-Associated.</title>
        <authorList>
            <person name="Zhao S."/>
        </authorList>
    </citation>
    <scope>NUCLEOTIDE SEQUENCE [LARGE SCALE GENOMIC DNA]</scope>
    <source>
        <strain evidence="2 3">HIT-DPA4</strain>
    </source>
</reference>
<name>A0A6H9UQX5_9ACTN</name>
<evidence type="ECO:0000259" key="1">
    <source>
        <dbReference type="Pfam" id="PF13401"/>
    </source>
</evidence>
<dbReference type="InterPro" id="IPR049945">
    <property type="entry name" value="AAA_22"/>
</dbReference>
<comment type="caution">
    <text evidence="2">The sequence shown here is derived from an EMBL/GenBank/DDBJ whole genome shotgun (WGS) entry which is preliminary data.</text>
</comment>
<feature type="domain" description="ORC1/DEAH AAA+ ATPase" evidence="1">
    <location>
        <begin position="99"/>
        <end position="233"/>
    </location>
</feature>
<keyword evidence="3" id="KW-1185">Reference proteome</keyword>
<dbReference type="Pfam" id="PF13401">
    <property type="entry name" value="AAA_22"/>
    <property type="match status" value="1"/>
</dbReference>
<organism evidence="2 3">
    <name type="scientific">Streptomyces luteolifulvus</name>
    <dbReference type="NCBI Taxonomy" id="2615112"/>
    <lineage>
        <taxon>Bacteria</taxon>
        <taxon>Bacillati</taxon>
        <taxon>Actinomycetota</taxon>
        <taxon>Actinomycetes</taxon>
        <taxon>Kitasatosporales</taxon>
        <taxon>Streptomycetaceae</taxon>
        <taxon>Streptomyces</taxon>
    </lineage>
</organism>
<dbReference type="Proteomes" id="UP000442707">
    <property type="component" value="Unassembled WGS sequence"/>
</dbReference>
<dbReference type="GO" id="GO:0016887">
    <property type="term" value="F:ATP hydrolysis activity"/>
    <property type="evidence" value="ECO:0007669"/>
    <property type="project" value="InterPro"/>
</dbReference>
<accession>A0A6H9UQX5</accession>
<sequence length="376" mass="41578">MSRAEEAGVFEGDDRQYSPTRLEGWLAFANGPERSQPEKLSRSQLAALSPAALLRHNDRRAVWHANLGPIKTPQLLHLHDELAEIVESNRHDGDKAKPAALVDAYPGLGKSTAVLEYGRDFHRAQIALRGETTPQGHRRVPVLYIALSGNTRIRGLNAAICRFYGLPTRGDADALAERAKDAVLSLKTAVFIIDDIHFLDASARATAAMANHLKFLANTFPVTLVYIGVGVRARGILTEGLSPDQTLHAQFGRRTTALSLRPFQVDTEERRLEWRRLLLTIEHRLVLAEKYPGMLADDLSDYLLARSSGHFASLMALINRGCLRAVRTRHERLDAGLMDQVNNDAAAEEARRELAAALDAGLLTSRPQTRRSRKSA</sequence>
<dbReference type="EMBL" id="VZRB01000034">
    <property type="protein sequence ID" value="KAB1141160.1"/>
    <property type="molecule type" value="Genomic_DNA"/>
</dbReference>
<gene>
    <name evidence="2" type="ORF">F7R91_33690</name>
</gene>
<protein>
    <submittedName>
        <fullName evidence="2">AAA family ATPase</fullName>
    </submittedName>
</protein>
<dbReference type="SUPFAM" id="SSF52540">
    <property type="entry name" value="P-loop containing nucleoside triphosphate hydrolases"/>
    <property type="match status" value="1"/>
</dbReference>
<evidence type="ECO:0000313" key="3">
    <source>
        <dbReference type="Proteomes" id="UP000442707"/>
    </source>
</evidence>
<evidence type="ECO:0000313" key="2">
    <source>
        <dbReference type="EMBL" id="KAB1141160.1"/>
    </source>
</evidence>